<dbReference type="Gramene" id="ERM96891">
    <property type="protein sequence ID" value="ERM96891"/>
    <property type="gene ID" value="AMTR_s00074p00043010"/>
</dbReference>
<protein>
    <submittedName>
        <fullName evidence="1">Uncharacterized protein</fullName>
    </submittedName>
</protein>
<dbReference type="EMBL" id="KI396637">
    <property type="protein sequence ID" value="ERM96891.1"/>
    <property type="molecule type" value="Genomic_DNA"/>
</dbReference>
<organism evidence="1 2">
    <name type="scientific">Amborella trichopoda</name>
    <dbReference type="NCBI Taxonomy" id="13333"/>
    <lineage>
        <taxon>Eukaryota</taxon>
        <taxon>Viridiplantae</taxon>
        <taxon>Streptophyta</taxon>
        <taxon>Embryophyta</taxon>
        <taxon>Tracheophyta</taxon>
        <taxon>Spermatophyta</taxon>
        <taxon>Magnoliopsida</taxon>
        <taxon>Amborellales</taxon>
        <taxon>Amborellaceae</taxon>
        <taxon>Amborella</taxon>
    </lineage>
</organism>
<evidence type="ECO:0000313" key="1">
    <source>
        <dbReference type="EMBL" id="ERM96891.1"/>
    </source>
</evidence>
<reference evidence="2" key="1">
    <citation type="journal article" date="2013" name="Science">
        <title>The Amborella genome and the evolution of flowering plants.</title>
        <authorList>
            <consortium name="Amborella Genome Project"/>
        </authorList>
    </citation>
    <scope>NUCLEOTIDE SEQUENCE [LARGE SCALE GENOMIC DNA]</scope>
</reference>
<name>W1NMU9_AMBTC</name>
<keyword evidence="2" id="KW-1185">Reference proteome</keyword>
<accession>W1NMU9</accession>
<proteinExistence type="predicted"/>
<sequence length="95" mass="10400">MGKDTSLGMTTKGDIKDKVCDKISKESLVSTCSLEAKKERTKWSAMEKVGESFGTDIFLLAKLLQRGIERTCGVFVYEGEDGPREIVAAVNPVRA</sequence>
<dbReference type="Proteomes" id="UP000017836">
    <property type="component" value="Unassembled WGS sequence"/>
</dbReference>
<dbReference type="AlphaFoldDB" id="W1NMU9"/>
<gene>
    <name evidence="1" type="ORF">AMTR_s00074p00043010</name>
</gene>
<evidence type="ECO:0000313" key="2">
    <source>
        <dbReference type="Proteomes" id="UP000017836"/>
    </source>
</evidence>
<dbReference type="HOGENOM" id="CLU_2375642_0_0_1"/>